<sequence>MTFPLKLVFVSHVWFWSLMSVLLICYLIDQSTQGLVLKTLTYGIYSTPVIPIAALVWSKYDGFEASENESVDVEKIDFDSNLAAKSSKRCCNQNFKSMSIN</sequence>
<proteinExistence type="predicted"/>
<name>A0A1W6UFQ8_VIBAL</name>
<keyword evidence="1" id="KW-0472">Membrane</keyword>
<reference evidence="2" key="1">
    <citation type="submission" date="2016-10" db="EMBL/GenBank/DDBJ databases">
        <title>The High Quality Genome of Vibrio alginolyticus K01M1.</title>
        <authorList>
            <person name="Wendling C."/>
            <person name="Chibani C.M."/>
            <person name="Hertel R."/>
            <person name="Sproer C."/>
            <person name="Bunk B."/>
            <person name="Overmann J."/>
            <person name="Roth O."/>
            <person name="Liesegang H."/>
        </authorList>
    </citation>
    <scope>NUCLEOTIDE SEQUENCE</scope>
    <source>
        <strain evidence="2">K05K4</strain>
        <plasmid evidence="2">pL289</plasmid>
    </source>
</reference>
<dbReference type="AlphaFoldDB" id="A0A1W6UFQ8"/>
<gene>
    <name evidence="2" type="ORF">K05K4_51470</name>
</gene>
<keyword evidence="2" id="KW-0614">Plasmid</keyword>
<organism evidence="2">
    <name type="scientific">Vibrio alginolyticus</name>
    <dbReference type="NCBI Taxonomy" id="663"/>
    <lineage>
        <taxon>Bacteria</taxon>
        <taxon>Pseudomonadati</taxon>
        <taxon>Pseudomonadota</taxon>
        <taxon>Gammaproteobacteria</taxon>
        <taxon>Vibrionales</taxon>
        <taxon>Vibrionaceae</taxon>
        <taxon>Vibrio</taxon>
    </lineage>
</organism>
<feature type="transmembrane region" description="Helical" evidence="1">
    <location>
        <begin position="40"/>
        <end position="58"/>
    </location>
</feature>
<evidence type="ECO:0000256" key="1">
    <source>
        <dbReference type="SAM" id="Phobius"/>
    </source>
</evidence>
<accession>A0A1W6UFQ8</accession>
<keyword evidence="1" id="KW-1133">Transmembrane helix</keyword>
<dbReference type="EMBL" id="CP017904">
    <property type="protein sequence ID" value="ARP21849.1"/>
    <property type="molecule type" value="Genomic_DNA"/>
</dbReference>
<evidence type="ECO:0000313" key="2">
    <source>
        <dbReference type="EMBL" id="ARP21849.1"/>
    </source>
</evidence>
<protein>
    <submittedName>
        <fullName evidence="2">Uncharacterized protein</fullName>
    </submittedName>
</protein>
<geneLocation type="plasmid" evidence="2">
    <name>pL289</name>
</geneLocation>
<feature type="transmembrane region" description="Helical" evidence="1">
    <location>
        <begin position="6"/>
        <end position="28"/>
    </location>
</feature>
<keyword evidence="1" id="KW-0812">Transmembrane</keyword>